<protein>
    <submittedName>
        <fullName evidence="1">Uncharacterized protein</fullName>
    </submittedName>
</protein>
<dbReference type="Proteomes" id="UP000321353">
    <property type="component" value="Chromosome"/>
</dbReference>
<reference evidence="1 2" key="1">
    <citation type="submission" date="2019-02" db="EMBL/GenBank/DDBJ databases">
        <title>Planctomycetal bacteria perform biofilm scaping via a novel small molecule.</title>
        <authorList>
            <person name="Jeske O."/>
            <person name="Boedeker C."/>
            <person name="Wiegand S."/>
            <person name="Breitling P."/>
            <person name="Kallscheuer N."/>
            <person name="Jogler M."/>
            <person name="Rohde M."/>
            <person name="Petersen J."/>
            <person name="Medema M.H."/>
            <person name="Surup F."/>
            <person name="Jogler C."/>
        </authorList>
    </citation>
    <scope>NUCLEOTIDE SEQUENCE [LARGE SCALE GENOMIC DNA]</scope>
    <source>
        <strain evidence="1 2">Mal15</strain>
    </source>
</reference>
<dbReference type="PROSITE" id="PS51257">
    <property type="entry name" value="PROKAR_LIPOPROTEIN"/>
    <property type="match status" value="1"/>
</dbReference>
<name>A0A5B9M542_9BACT</name>
<organism evidence="1 2">
    <name type="scientific">Stieleria maiorica</name>
    <dbReference type="NCBI Taxonomy" id="2795974"/>
    <lineage>
        <taxon>Bacteria</taxon>
        <taxon>Pseudomonadati</taxon>
        <taxon>Planctomycetota</taxon>
        <taxon>Planctomycetia</taxon>
        <taxon>Pirellulales</taxon>
        <taxon>Pirellulaceae</taxon>
        <taxon>Stieleria</taxon>
    </lineage>
</organism>
<dbReference type="EMBL" id="CP036264">
    <property type="protein sequence ID" value="QEF96221.1"/>
    <property type="molecule type" value="Genomic_DNA"/>
</dbReference>
<dbReference type="AlphaFoldDB" id="A0A5B9M542"/>
<dbReference type="RefSeq" id="WP_199773793.1">
    <property type="nucleotide sequence ID" value="NZ_CP036264.1"/>
</dbReference>
<sequence length="297" mass="32561">MHHRQGLGRINLAVLATVLVSCAGCRVLSPTPIKVDKQYVAPALLSDNGPQVEIGRPNKLLDGVGNVIGIPSKLLLWDRRVDRHKISEDTLITLTQYLEYNNLAHVKVRANQYDPLDEWRRLRKNTSVAAPIRYTLGTLAVAGDALLPGRLFGGDHFNPYTQTIHLYSDVPAIALHEAGHAKDFTRREYQGLYSIAYAFVPIWHETLATEDAFSYLQTIGDPGQIAEANRILYPAYGTYVGDTIGNFAPGAALPIYLGSVALGHVNGRMLNRLNDQQLAAKPEDSDPAVTVALVSSE</sequence>
<gene>
    <name evidence="1" type="ORF">Mal15_02480</name>
</gene>
<accession>A0A5B9M542</accession>
<evidence type="ECO:0000313" key="2">
    <source>
        <dbReference type="Proteomes" id="UP000321353"/>
    </source>
</evidence>
<keyword evidence="2" id="KW-1185">Reference proteome</keyword>
<proteinExistence type="predicted"/>
<dbReference type="KEGG" id="smam:Mal15_02480"/>
<evidence type="ECO:0000313" key="1">
    <source>
        <dbReference type="EMBL" id="QEF96221.1"/>
    </source>
</evidence>